<dbReference type="GO" id="GO:0043527">
    <property type="term" value="C:tRNA methyltransferase complex"/>
    <property type="evidence" value="ECO:0007669"/>
    <property type="project" value="UniProtKB-ARBA"/>
</dbReference>
<dbReference type="InterPro" id="IPR029063">
    <property type="entry name" value="SAM-dependent_MTases_sf"/>
</dbReference>
<feature type="non-terminal residue" evidence="3">
    <location>
        <position position="1"/>
    </location>
</feature>
<dbReference type="GO" id="GO:0016423">
    <property type="term" value="F:tRNA (guanine) methyltransferase activity"/>
    <property type="evidence" value="ECO:0007669"/>
    <property type="project" value="TreeGrafter"/>
</dbReference>
<reference evidence="3" key="1">
    <citation type="submission" date="2020-11" db="EMBL/GenBank/DDBJ databases">
        <authorList>
            <person name="Tran Van P."/>
        </authorList>
    </citation>
    <scope>NUCLEOTIDE SEQUENCE</scope>
</reference>
<feature type="domain" description="Ribosomal RNA large subunit methyltransferase K/L-like methyltransferase" evidence="2">
    <location>
        <begin position="83"/>
        <end position="124"/>
    </location>
</feature>
<dbReference type="AlphaFoldDB" id="A0A7R8X2T7"/>
<dbReference type="Gene3D" id="3.40.50.150">
    <property type="entry name" value="Vaccinia Virus protein VP39"/>
    <property type="match status" value="1"/>
</dbReference>
<feature type="compositionally biased region" description="Low complexity" evidence="1">
    <location>
        <begin position="15"/>
        <end position="28"/>
    </location>
</feature>
<dbReference type="PANTHER" id="PTHR14911:SF13">
    <property type="entry name" value="TRNA (GUANINE(6)-N2)-METHYLTRANSFERASE THUMP3"/>
    <property type="match status" value="1"/>
</dbReference>
<feature type="compositionally biased region" description="Basic and acidic residues" evidence="1">
    <location>
        <begin position="29"/>
        <end position="40"/>
    </location>
</feature>
<gene>
    <name evidence="3" type="ORF">CTOB1V02_LOCUS16591</name>
</gene>
<dbReference type="GO" id="GO:0030488">
    <property type="term" value="P:tRNA methylation"/>
    <property type="evidence" value="ECO:0007669"/>
    <property type="project" value="TreeGrafter"/>
</dbReference>
<feature type="compositionally biased region" description="Acidic residues" evidence="1">
    <location>
        <begin position="1"/>
        <end position="14"/>
    </location>
</feature>
<sequence>ANEEGAEGGEEAGSEEAVAVEEGALVEGEGPKEQKRPSGKEIQAHLPEEDRFPVFRCSAFQCVYVSLSLNRESLSIHRYISHFGGPTGCLRSTICYNMLRLANIQPGEVVCDPMCGGCSIPIER</sequence>
<proteinExistence type="predicted"/>
<evidence type="ECO:0000313" key="3">
    <source>
        <dbReference type="EMBL" id="CAD7238776.1"/>
    </source>
</evidence>
<accession>A0A7R8X2T7</accession>
<dbReference type="EMBL" id="OB708315">
    <property type="protein sequence ID" value="CAD7238776.1"/>
    <property type="molecule type" value="Genomic_DNA"/>
</dbReference>
<dbReference type="Pfam" id="PF01170">
    <property type="entry name" value="UPF0020"/>
    <property type="match status" value="1"/>
</dbReference>
<dbReference type="PANTHER" id="PTHR14911">
    <property type="entry name" value="THUMP DOMAIN-CONTAINING"/>
    <property type="match status" value="1"/>
</dbReference>
<dbReference type="InterPro" id="IPR000241">
    <property type="entry name" value="RlmKL-like_Mtase"/>
</dbReference>
<dbReference type="OrthoDB" id="47730at2759"/>
<feature type="region of interest" description="Disordered" evidence="1">
    <location>
        <begin position="1"/>
        <end position="40"/>
    </location>
</feature>
<name>A0A7R8X2T7_9CRUS</name>
<evidence type="ECO:0000256" key="1">
    <source>
        <dbReference type="SAM" id="MobiDB-lite"/>
    </source>
</evidence>
<protein>
    <recommendedName>
        <fullName evidence="2">Ribosomal RNA large subunit methyltransferase K/L-like methyltransferase domain-containing protein</fullName>
    </recommendedName>
</protein>
<evidence type="ECO:0000259" key="2">
    <source>
        <dbReference type="Pfam" id="PF01170"/>
    </source>
</evidence>
<organism evidence="3">
    <name type="scientific">Cyprideis torosa</name>
    <dbReference type="NCBI Taxonomy" id="163714"/>
    <lineage>
        <taxon>Eukaryota</taxon>
        <taxon>Metazoa</taxon>
        <taxon>Ecdysozoa</taxon>
        <taxon>Arthropoda</taxon>
        <taxon>Crustacea</taxon>
        <taxon>Oligostraca</taxon>
        <taxon>Ostracoda</taxon>
        <taxon>Podocopa</taxon>
        <taxon>Podocopida</taxon>
        <taxon>Cytherocopina</taxon>
        <taxon>Cytheroidea</taxon>
        <taxon>Cytherideidae</taxon>
        <taxon>Cyprideis</taxon>
    </lineage>
</organism>